<dbReference type="EMBL" id="LR796230">
    <property type="protein sequence ID" value="CAB4128673.1"/>
    <property type="molecule type" value="Genomic_DNA"/>
</dbReference>
<reference evidence="1" key="1">
    <citation type="submission" date="2020-04" db="EMBL/GenBank/DDBJ databases">
        <authorList>
            <person name="Chiriac C."/>
            <person name="Salcher M."/>
            <person name="Ghai R."/>
            <person name="Kavagutti S V."/>
        </authorList>
    </citation>
    <scope>NUCLEOTIDE SEQUENCE</scope>
</reference>
<gene>
    <name evidence="1" type="ORF">UFOVP114_56</name>
</gene>
<accession>A0A6J5L5N2</accession>
<proteinExistence type="predicted"/>
<evidence type="ECO:0000313" key="1">
    <source>
        <dbReference type="EMBL" id="CAB4128673.1"/>
    </source>
</evidence>
<organism evidence="1">
    <name type="scientific">uncultured Caudovirales phage</name>
    <dbReference type="NCBI Taxonomy" id="2100421"/>
    <lineage>
        <taxon>Viruses</taxon>
        <taxon>Duplodnaviria</taxon>
        <taxon>Heunggongvirae</taxon>
        <taxon>Uroviricota</taxon>
        <taxon>Caudoviricetes</taxon>
        <taxon>Peduoviridae</taxon>
        <taxon>Maltschvirus</taxon>
        <taxon>Maltschvirus maltsch</taxon>
    </lineage>
</organism>
<protein>
    <submittedName>
        <fullName evidence="1">Uncharacterized protein</fullName>
    </submittedName>
</protein>
<sequence length="353" mass="36439">MSLSAQDRALLQRMSPEAGQQLDNTNPLGYLYAPNQVLAVLAANALDDSTDYKQSVRVATAACLPSYTKTGIYIRATADGALTVDGVEVAKGDRILLKNAAGGQGSHKGIYIVDAPGSEDTKFHLSRAPDAQNGALSCGSRVTIEEGDANEGQTYVLTTTGPIVVDSTSQTWSQQATEVTAGGVLTALADSSADKNLGGGNVTNAGTFNGRTVEADGGKLDSVRSYITFPVLQGQDAGAHLQAVVGIARSYCRIVAVDLIPMAAPDVAPTDAAPIIAKVLRMGDVTPVCSKTYDSTHALPSAGTTDSLTVGADHRVLGNGDTVSIDIDASTGTGLATIPGFMLQITLEPLWDD</sequence>
<name>A0A6J5L5N2_9CAUD</name>